<gene>
    <name evidence="1" type="ORF">ACFYKX_11010</name>
</gene>
<reference evidence="1 2" key="1">
    <citation type="submission" date="2024-08" db="EMBL/GenBank/DDBJ databases">
        <title>Two novel Cytobacillus novel species.</title>
        <authorList>
            <person name="Liu G."/>
        </authorList>
    </citation>
    <scope>NUCLEOTIDE SEQUENCE [LARGE SCALE GENOMIC DNA]</scope>
    <source>
        <strain evidence="1 2">FJAT-54145</strain>
    </source>
</reference>
<accession>A0ABW6KE95</accession>
<evidence type="ECO:0000313" key="2">
    <source>
        <dbReference type="Proteomes" id="UP001601059"/>
    </source>
</evidence>
<comment type="caution">
    <text evidence="1">The sequence shown here is derived from an EMBL/GenBank/DDBJ whole genome shotgun (WGS) entry which is preliminary data.</text>
</comment>
<proteinExistence type="predicted"/>
<dbReference type="Proteomes" id="UP001601059">
    <property type="component" value="Unassembled WGS sequence"/>
</dbReference>
<organism evidence="1 2">
    <name type="scientific">Cytobacillus spartinae</name>
    <dbReference type="NCBI Taxonomy" id="3299023"/>
    <lineage>
        <taxon>Bacteria</taxon>
        <taxon>Bacillati</taxon>
        <taxon>Bacillota</taxon>
        <taxon>Bacilli</taxon>
        <taxon>Bacillales</taxon>
        <taxon>Bacillaceae</taxon>
        <taxon>Cytobacillus</taxon>
    </lineage>
</organism>
<dbReference type="RefSeq" id="WP_389360962.1">
    <property type="nucleotide sequence ID" value="NZ_JBIACK010000004.1"/>
</dbReference>
<dbReference type="EMBL" id="JBIACK010000004">
    <property type="protein sequence ID" value="MFE8701123.1"/>
    <property type="molecule type" value="Genomic_DNA"/>
</dbReference>
<sequence length="237" mass="27968">MNSAQQVLKENIETLQEGLRLLEKPTLDNLLTFFTFSKLPKHTLKYNREVHLALMSHLNAILEPSGYQIGEEKVRMSGTFDLYYRSEIPLGNSDSKEHKQESVLRWMGQLDIPKRRLLYFPDLEGSKKNITKQVEQLVQHKTIWYVSVEEVKQEFEQFTALKKVFKAKRYEELQKTLELEPTLTKEKEKEWKDREDLLLHQLQVIEEELAQYPVLEELLASIGFTILKREEEESISS</sequence>
<evidence type="ECO:0000313" key="1">
    <source>
        <dbReference type="EMBL" id="MFE8701123.1"/>
    </source>
</evidence>
<keyword evidence="2" id="KW-1185">Reference proteome</keyword>
<name>A0ABW6KE95_9BACI</name>
<protein>
    <submittedName>
        <fullName evidence="1">Uncharacterized protein</fullName>
    </submittedName>
</protein>